<feature type="compositionally biased region" description="Low complexity" evidence="1">
    <location>
        <begin position="61"/>
        <end position="75"/>
    </location>
</feature>
<organism evidence="3 4">
    <name type="scientific">Musa troglodytarum</name>
    <name type="common">fe'i banana</name>
    <dbReference type="NCBI Taxonomy" id="320322"/>
    <lineage>
        <taxon>Eukaryota</taxon>
        <taxon>Viridiplantae</taxon>
        <taxon>Streptophyta</taxon>
        <taxon>Embryophyta</taxon>
        <taxon>Tracheophyta</taxon>
        <taxon>Spermatophyta</taxon>
        <taxon>Magnoliopsida</taxon>
        <taxon>Liliopsida</taxon>
        <taxon>Zingiberales</taxon>
        <taxon>Musaceae</taxon>
        <taxon>Musa</taxon>
    </lineage>
</organism>
<dbReference type="GO" id="GO:0010150">
    <property type="term" value="P:leaf senescence"/>
    <property type="evidence" value="ECO:0007669"/>
    <property type="project" value="InterPro"/>
</dbReference>
<feature type="region of interest" description="Disordered" evidence="1">
    <location>
        <begin position="1"/>
        <end position="81"/>
    </location>
</feature>
<feature type="region of interest" description="Disordered" evidence="1">
    <location>
        <begin position="581"/>
        <end position="601"/>
    </location>
</feature>
<dbReference type="Proteomes" id="UP001055439">
    <property type="component" value="Chromosome 3"/>
</dbReference>
<evidence type="ECO:0000313" key="3">
    <source>
        <dbReference type="EMBL" id="URD92508.1"/>
    </source>
</evidence>
<dbReference type="GO" id="GO:0010090">
    <property type="term" value="P:trichome morphogenesis"/>
    <property type="evidence" value="ECO:0007669"/>
    <property type="project" value="InterPro"/>
</dbReference>
<proteinExistence type="predicted"/>
<evidence type="ECO:0000313" key="4">
    <source>
        <dbReference type="Proteomes" id="UP001055439"/>
    </source>
</evidence>
<feature type="compositionally biased region" description="Low complexity" evidence="1">
    <location>
        <begin position="591"/>
        <end position="601"/>
    </location>
</feature>
<keyword evidence="4" id="KW-1185">Reference proteome</keyword>
<accession>A0A9E7FEL2</accession>
<reference evidence="3" key="1">
    <citation type="submission" date="2022-05" db="EMBL/GenBank/DDBJ databases">
        <title>The Musa troglodytarum L. genome provides insights into the mechanism of non-climacteric behaviour and enrichment of carotenoids.</title>
        <authorList>
            <person name="Wang J."/>
        </authorList>
    </citation>
    <scope>NUCLEOTIDE SEQUENCE</scope>
    <source>
        <tissue evidence="3">Leaf</tissue>
    </source>
</reference>
<feature type="transmembrane region" description="Helical" evidence="2">
    <location>
        <begin position="335"/>
        <end position="356"/>
    </location>
</feature>
<feature type="transmembrane region" description="Helical" evidence="2">
    <location>
        <begin position="433"/>
        <end position="452"/>
    </location>
</feature>
<dbReference type="PANTHER" id="PTHR35322:SF2">
    <property type="entry name" value="PROTEIN CPR-5"/>
    <property type="match status" value="1"/>
</dbReference>
<keyword evidence="2" id="KW-0812">Transmembrane</keyword>
<dbReference type="GO" id="GO:0006952">
    <property type="term" value="P:defense response"/>
    <property type="evidence" value="ECO:0007669"/>
    <property type="project" value="InterPro"/>
</dbReference>
<evidence type="ECO:0000256" key="2">
    <source>
        <dbReference type="SAM" id="Phobius"/>
    </source>
</evidence>
<protein>
    <submittedName>
        <fullName evidence="3">Uncharacterized protein</fullName>
    </submittedName>
</protein>
<dbReference type="OrthoDB" id="1917528at2759"/>
<dbReference type="InterPro" id="IPR044708">
    <property type="entry name" value="CPR5"/>
</dbReference>
<feature type="transmembrane region" description="Helical" evidence="2">
    <location>
        <begin position="406"/>
        <end position="427"/>
    </location>
</feature>
<sequence length="1015" mass="110917">MECARSHGSAAVDGGDGEGGRGRTGEGVDCATVRMRRRQPLERGRGVSSSRTRSTERDDASSSSSSSSRQRTQRAGMRLKNRHRSLWVPRVGTVARGNEGLQDLALPLGMSFAAVVAQILNGNNISGRRSQINHFSMICTSAVKESITNIYGNKFDYFIRNFDKSFQSTLKTLCLINKASITKQENTDCSFSRCSSSEYTPDLANPEPVSEVENLQENMPLSSMSNQLIPYGKENKHLANIYHGTSGHRFGQSILDTYERSVVEQTRSNDLKAVEIGLVMEKLKLKQSQLALSSDANLLEKIKISMGISKASFKEEKLRNQMLETRHAQLLKRCIDLLVTGLIIMCGFLLYGASIYSLQRITEVTSACNYTLKESRSWWILKSVQSFSSGWLTLRSMSGPTMPVTFLVMLLGVVCGFAGANTVRLPYWVRRCSFYILLLLILPTLSGLLPFASIKEWKVERFRLLLSSAPMVLVLVTTAWLGWSAQNLDTYFMIFKSTMMVNVAVVIRNMESMCAELKNGLLKIEGQSERSRDKHQEKGFDSCDRENRSLVGIGVDHYYSSLGVKAEQDALRHSQSMIAGGQVESWPKRPGSSANSSSSGASVVGSIAKTAFEKDFPSLRAEGKQSFSDGGGVSPTGLGTAVQGLPFGSPVTIGASALAEPPVKVETNGTAFSPVLQAAPFCQAYAVGSTMAGLNMAEALAQELSQIVNTQLSVDTQRIEELTLRKCKQLIPVMPPTSKASSCNSSEKTKSKVARGRDFTSVTKIGQLSHVNNNVRQPTRSDNTKISPSGNFQILNREKNGIYPTAKDGPGIGKVMNSIGLVPSGAVLPLKSPTDQKLTNDNKNGAWVHDSFGERKLLSQAQNRNDFFNLLRKKSWTSSVSISEPTSIETTSSLEMSEAENLQIVSPVRLGKDSFLSASGLDHLTGNRNCLNGDHCASDGSRRSHAGNGETSYLDIAVDPEEEAFLQSLGWDKNAGEEALTKEEIDAFLKKHEKQRLLKIVPANLHCSSFSVADS</sequence>
<keyword evidence="2" id="KW-0472">Membrane</keyword>
<feature type="transmembrane region" description="Helical" evidence="2">
    <location>
        <begin position="464"/>
        <end position="483"/>
    </location>
</feature>
<evidence type="ECO:0000256" key="1">
    <source>
        <dbReference type="SAM" id="MobiDB-lite"/>
    </source>
</evidence>
<dbReference type="EMBL" id="CP097505">
    <property type="protein sequence ID" value="URD92508.1"/>
    <property type="molecule type" value="Genomic_DNA"/>
</dbReference>
<name>A0A9E7FEL2_9LILI</name>
<keyword evidence="2" id="KW-1133">Transmembrane helix</keyword>
<dbReference type="PANTHER" id="PTHR35322">
    <property type="entry name" value="PROTEIN CPR-5"/>
    <property type="match status" value="1"/>
</dbReference>
<feature type="region of interest" description="Disordered" evidence="1">
    <location>
        <begin position="736"/>
        <end position="755"/>
    </location>
</feature>
<dbReference type="AlphaFoldDB" id="A0A9E7FEL2"/>
<gene>
    <name evidence="3" type="ORF">MUK42_00577</name>
</gene>